<reference evidence="8 9" key="1">
    <citation type="submission" date="2015-03" db="EMBL/GenBank/DDBJ databases">
        <title>Genome Sequence of Kiloniella spongiae MEBiC09566, isolated from a marine sponge.</title>
        <authorList>
            <person name="Shao Z."/>
            <person name="Wang L."/>
            <person name="Li X."/>
        </authorList>
    </citation>
    <scope>NUCLEOTIDE SEQUENCE [LARGE SCALE GENOMIC DNA]</scope>
    <source>
        <strain evidence="8 9">MEBiC09566</strain>
    </source>
</reference>
<sequence length="202" mass="22781">MIAGFEYHPEYLTREEQENLLTEIREMIKSNHLFQPSMPKTDKPFSVAMTSFGSLGWVSDKAGGYRYQSFHPVTKRPWLPIPDKLLSIWSDLTGYTEPPECCLLNYYQNEKAKMGLHRDQDEQDFNAPVLSVSLGDSALFRLGGLKRQGPTTSTKLNSGDIVILGGEARNAYHGIDRILYGSSQLLKNGGRINLTLRRVNKA</sequence>
<dbReference type="RefSeq" id="WP_047764124.1">
    <property type="nucleotide sequence ID" value="NZ_LAQL01000006.1"/>
</dbReference>
<evidence type="ECO:0000256" key="3">
    <source>
        <dbReference type="ARBA" id="ARBA00023002"/>
    </source>
</evidence>
<dbReference type="GO" id="GO:0035513">
    <property type="term" value="P:oxidative RNA demethylation"/>
    <property type="evidence" value="ECO:0007669"/>
    <property type="project" value="TreeGrafter"/>
</dbReference>
<evidence type="ECO:0000256" key="5">
    <source>
        <dbReference type="PIRSR" id="PIRSR604574-1"/>
    </source>
</evidence>
<dbReference type="InterPro" id="IPR005123">
    <property type="entry name" value="Oxoglu/Fe-dep_dioxygenase_dom"/>
</dbReference>
<dbReference type="InterPro" id="IPR004574">
    <property type="entry name" value="Alkb"/>
</dbReference>
<dbReference type="PATRIC" id="fig|1489064.4.peg.3446"/>
<keyword evidence="2 8" id="KW-0223">Dioxygenase</keyword>
<proteinExistence type="predicted"/>
<dbReference type="Gene3D" id="2.60.120.590">
    <property type="entry name" value="Alpha-ketoglutarate-dependent dioxygenase AlkB-like"/>
    <property type="match status" value="1"/>
</dbReference>
<evidence type="ECO:0000256" key="4">
    <source>
        <dbReference type="ARBA" id="ARBA00023004"/>
    </source>
</evidence>
<dbReference type="AlphaFoldDB" id="A0A0H2MEX9"/>
<comment type="caution">
    <text evidence="8">The sequence shown here is derived from an EMBL/GenBank/DDBJ whole genome shotgun (WGS) entry which is preliminary data.</text>
</comment>
<dbReference type="PANTHER" id="PTHR16557:SF2">
    <property type="entry name" value="NUCLEIC ACID DIOXYGENASE ALKBH1"/>
    <property type="match status" value="1"/>
</dbReference>
<organism evidence="8 9">
    <name type="scientific">Kiloniella spongiae</name>
    <dbReference type="NCBI Taxonomy" id="1489064"/>
    <lineage>
        <taxon>Bacteria</taxon>
        <taxon>Pseudomonadati</taxon>
        <taxon>Pseudomonadota</taxon>
        <taxon>Alphaproteobacteria</taxon>
        <taxon>Rhodospirillales</taxon>
        <taxon>Kiloniellaceae</taxon>
        <taxon>Kiloniella</taxon>
    </lineage>
</organism>
<dbReference type="GO" id="GO:0005737">
    <property type="term" value="C:cytoplasm"/>
    <property type="evidence" value="ECO:0007669"/>
    <property type="project" value="TreeGrafter"/>
</dbReference>
<dbReference type="GO" id="GO:0008198">
    <property type="term" value="F:ferrous iron binding"/>
    <property type="evidence" value="ECO:0007669"/>
    <property type="project" value="TreeGrafter"/>
</dbReference>
<name>A0A0H2MEX9_9PROT</name>
<feature type="binding site" evidence="5">
    <location>
        <position position="57"/>
    </location>
    <ligand>
        <name>substrate</name>
    </ligand>
</feature>
<dbReference type="PROSITE" id="PS51471">
    <property type="entry name" value="FE2OG_OXY"/>
    <property type="match status" value="1"/>
</dbReference>
<feature type="binding site" evidence="5">
    <location>
        <begin position="65"/>
        <end position="67"/>
    </location>
    <ligand>
        <name>substrate</name>
    </ligand>
</feature>
<dbReference type="SUPFAM" id="SSF51197">
    <property type="entry name" value="Clavaminate synthase-like"/>
    <property type="match status" value="1"/>
</dbReference>
<feature type="binding site" evidence="6">
    <location>
        <position position="119"/>
    </location>
    <ligand>
        <name>Fe cation</name>
        <dbReference type="ChEBI" id="CHEBI:24875"/>
        <note>catalytic</note>
    </ligand>
</feature>
<keyword evidence="9" id="KW-1185">Reference proteome</keyword>
<feature type="binding site" evidence="5">
    <location>
        <begin position="191"/>
        <end position="197"/>
    </location>
    <ligand>
        <name>2-oxoglutarate</name>
        <dbReference type="ChEBI" id="CHEBI:16810"/>
    </ligand>
</feature>
<dbReference type="STRING" id="1489064.WH96_10730"/>
<keyword evidence="3" id="KW-0560">Oxidoreductase</keyword>
<evidence type="ECO:0000313" key="8">
    <source>
        <dbReference type="EMBL" id="KLN60913.1"/>
    </source>
</evidence>
<feature type="binding site" evidence="5">
    <location>
        <position position="121"/>
    </location>
    <ligand>
        <name>substrate</name>
    </ligand>
</feature>
<feature type="binding site" evidence="5">
    <location>
        <position position="147"/>
    </location>
    <ligand>
        <name>substrate</name>
    </ligand>
</feature>
<evidence type="ECO:0000313" key="9">
    <source>
        <dbReference type="Proteomes" id="UP000035444"/>
    </source>
</evidence>
<keyword evidence="4 6" id="KW-0408">Iron</keyword>
<evidence type="ECO:0000259" key="7">
    <source>
        <dbReference type="PROSITE" id="PS51471"/>
    </source>
</evidence>
<dbReference type="Pfam" id="PF13532">
    <property type="entry name" value="2OG-FeII_Oxy_2"/>
    <property type="match status" value="1"/>
</dbReference>
<evidence type="ECO:0000256" key="1">
    <source>
        <dbReference type="ARBA" id="ARBA00022723"/>
    </source>
</evidence>
<dbReference type="InterPro" id="IPR037151">
    <property type="entry name" value="AlkB-like_sf"/>
</dbReference>
<dbReference type="InterPro" id="IPR027450">
    <property type="entry name" value="AlkB-like"/>
</dbReference>
<dbReference type="PANTHER" id="PTHR16557">
    <property type="entry name" value="ALKYLATED DNA REPAIR PROTEIN ALKB-RELATED"/>
    <property type="match status" value="1"/>
</dbReference>
<feature type="binding site" evidence="5">
    <location>
        <begin position="105"/>
        <end position="107"/>
    </location>
    <ligand>
        <name>2-oxoglutarate</name>
        <dbReference type="ChEBI" id="CHEBI:16810"/>
    </ligand>
</feature>
<feature type="binding site" evidence="6">
    <location>
        <position position="173"/>
    </location>
    <ligand>
        <name>Fe cation</name>
        <dbReference type="ChEBI" id="CHEBI:24875"/>
        <note>catalytic</note>
    </ligand>
</feature>
<keyword evidence="1 6" id="KW-0479">Metal-binding</keyword>
<dbReference type="Proteomes" id="UP000035444">
    <property type="component" value="Unassembled WGS sequence"/>
</dbReference>
<dbReference type="GO" id="GO:0035515">
    <property type="term" value="F:oxidative RNA demethylase activity"/>
    <property type="evidence" value="ECO:0007669"/>
    <property type="project" value="TreeGrafter"/>
</dbReference>
<gene>
    <name evidence="8" type="ORF">WH96_10730</name>
</gene>
<dbReference type="GO" id="GO:0035516">
    <property type="term" value="F:broad specificity oxidative DNA demethylase activity"/>
    <property type="evidence" value="ECO:0007669"/>
    <property type="project" value="TreeGrafter"/>
</dbReference>
<evidence type="ECO:0000256" key="2">
    <source>
        <dbReference type="ARBA" id="ARBA00022964"/>
    </source>
</evidence>
<comment type="cofactor">
    <cofactor evidence="6">
        <name>Fe(2+)</name>
        <dbReference type="ChEBI" id="CHEBI:29033"/>
    </cofactor>
    <text evidence="6">Binds 1 Fe(2+) ion per subunit.</text>
</comment>
<feature type="domain" description="Fe2OG dioxygenase" evidence="7">
    <location>
        <begin position="98"/>
        <end position="200"/>
    </location>
</feature>
<dbReference type="EMBL" id="LAQL01000006">
    <property type="protein sequence ID" value="KLN60913.1"/>
    <property type="molecule type" value="Genomic_DNA"/>
</dbReference>
<accession>A0A0H2MEX9</accession>
<feature type="binding site" evidence="6">
    <location>
        <position position="117"/>
    </location>
    <ligand>
        <name>Fe cation</name>
        <dbReference type="ChEBI" id="CHEBI:24875"/>
        <note>catalytic</note>
    </ligand>
</feature>
<dbReference type="OrthoDB" id="9796932at2"/>
<evidence type="ECO:0000256" key="6">
    <source>
        <dbReference type="PIRSR" id="PIRSR604574-2"/>
    </source>
</evidence>
<protein>
    <submittedName>
        <fullName evidence="8">Dioxygenase</fullName>
    </submittedName>
</protein>